<keyword evidence="5 7" id="KW-1133">Transmembrane helix</keyword>
<feature type="transmembrane region" description="Helical" evidence="7">
    <location>
        <begin position="86"/>
        <end position="103"/>
    </location>
</feature>
<comment type="similarity">
    <text evidence="2">Belongs to the peptidase S54 family.</text>
</comment>
<dbReference type="OrthoDB" id="9778341at2"/>
<evidence type="ECO:0000256" key="3">
    <source>
        <dbReference type="ARBA" id="ARBA00022692"/>
    </source>
</evidence>
<feature type="transmembrane region" description="Helical" evidence="7">
    <location>
        <begin position="322"/>
        <end position="343"/>
    </location>
</feature>
<evidence type="ECO:0000256" key="2">
    <source>
        <dbReference type="ARBA" id="ARBA00009045"/>
    </source>
</evidence>
<dbReference type="AlphaFoldDB" id="L0G002"/>
<keyword evidence="4" id="KW-0378">Hydrolase</keyword>
<evidence type="ECO:0000256" key="7">
    <source>
        <dbReference type="SAM" id="Phobius"/>
    </source>
</evidence>
<dbReference type="SUPFAM" id="SSF144091">
    <property type="entry name" value="Rhomboid-like"/>
    <property type="match status" value="1"/>
</dbReference>
<proteinExistence type="inferred from homology"/>
<evidence type="ECO:0000313" key="10">
    <source>
        <dbReference type="Proteomes" id="UP000010796"/>
    </source>
</evidence>
<dbReference type="GO" id="GO:0016020">
    <property type="term" value="C:membrane"/>
    <property type="evidence" value="ECO:0007669"/>
    <property type="project" value="UniProtKB-SubCell"/>
</dbReference>
<comment type="subcellular location">
    <subcellularLocation>
        <location evidence="1">Membrane</location>
        <topology evidence="1">Multi-pass membrane protein</topology>
    </subcellularLocation>
</comment>
<feature type="domain" description="Peptidase S54 rhomboid" evidence="8">
    <location>
        <begin position="364"/>
        <end position="500"/>
    </location>
</feature>
<gene>
    <name evidence="9" type="ordered locus">Echvi_3269</name>
</gene>
<feature type="transmembrane region" description="Helical" evidence="7">
    <location>
        <begin position="373"/>
        <end position="393"/>
    </location>
</feature>
<dbReference type="GO" id="GO:0004252">
    <property type="term" value="F:serine-type endopeptidase activity"/>
    <property type="evidence" value="ECO:0007669"/>
    <property type="project" value="InterPro"/>
</dbReference>
<dbReference type="STRING" id="926556.Echvi_3269"/>
<feature type="transmembrane region" description="Helical" evidence="7">
    <location>
        <begin position="49"/>
        <end position="65"/>
    </location>
</feature>
<dbReference type="InterPro" id="IPR035952">
    <property type="entry name" value="Rhomboid-like_sf"/>
</dbReference>
<evidence type="ECO:0000259" key="8">
    <source>
        <dbReference type="Pfam" id="PF01694"/>
    </source>
</evidence>
<feature type="transmembrane region" description="Helical" evidence="7">
    <location>
        <begin position="405"/>
        <end position="424"/>
    </location>
</feature>
<accession>L0G002</accession>
<dbReference type="PANTHER" id="PTHR43731">
    <property type="entry name" value="RHOMBOID PROTEASE"/>
    <property type="match status" value="1"/>
</dbReference>
<dbReference type="Proteomes" id="UP000010796">
    <property type="component" value="Chromosome"/>
</dbReference>
<dbReference type="PANTHER" id="PTHR43731:SF14">
    <property type="entry name" value="PRESENILIN-ASSOCIATED RHOMBOID-LIKE PROTEIN, MITOCHONDRIAL"/>
    <property type="match status" value="1"/>
</dbReference>
<dbReference type="KEGG" id="evi:Echvi_3269"/>
<feature type="transmembrane region" description="Helical" evidence="7">
    <location>
        <begin position="483"/>
        <end position="502"/>
    </location>
</feature>
<dbReference type="Pfam" id="PF01694">
    <property type="entry name" value="Rhomboid"/>
    <property type="match status" value="1"/>
</dbReference>
<name>L0G002_ECHVK</name>
<evidence type="ECO:0000256" key="1">
    <source>
        <dbReference type="ARBA" id="ARBA00004141"/>
    </source>
</evidence>
<keyword evidence="3 7" id="KW-0812">Transmembrane</keyword>
<dbReference type="eggNOG" id="COG0705">
    <property type="taxonomic scope" value="Bacteria"/>
</dbReference>
<dbReference type="RefSeq" id="WP_015267040.1">
    <property type="nucleotide sequence ID" value="NC_019904.1"/>
</dbReference>
<feature type="transmembrane region" description="Helical" evidence="7">
    <location>
        <begin position="459"/>
        <end position="477"/>
    </location>
</feature>
<feature type="transmembrane region" description="Helical" evidence="7">
    <location>
        <begin position="12"/>
        <end position="29"/>
    </location>
</feature>
<evidence type="ECO:0000313" key="9">
    <source>
        <dbReference type="EMBL" id="AGA79494.1"/>
    </source>
</evidence>
<dbReference type="InterPro" id="IPR022764">
    <property type="entry name" value="Peptidase_S54_rhomboid_dom"/>
</dbReference>
<dbReference type="EMBL" id="CP003346">
    <property type="protein sequence ID" value="AGA79494.1"/>
    <property type="molecule type" value="Genomic_DNA"/>
</dbReference>
<evidence type="ECO:0000256" key="5">
    <source>
        <dbReference type="ARBA" id="ARBA00022989"/>
    </source>
</evidence>
<evidence type="ECO:0000256" key="4">
    <source>
        <dbReference type="ARBA" id="ARBA00022801"/>
    </source>
</evidence>
<evidence type="ECO:0000256" key="6">
    <source>
        <dbReference type="ARBA" id="ARBA00023136"/>
    </source>
</evidence>
<protein>
    <submittedName>
        <fullName evidence="9">Putative membrane protein</fullName>
    </submittedName>
</protein>
<keyword evidence="6 7" id="KW-0472">Membrane</keyword>
<dbReference type="PATRIC" id="fig|926556.3.peg.3446"/>
<dbReference type="Gene3D" id="1.20.1540.10">
    <property type="entry name" value="Rhomboid-like"/>
    <property type="match status" value="1"/>
</dbReference>
<sequence length="516" mass="58797">MNNFGIKIKEVYLPFLVVSIGTILYYNLFRWTFDIKLGVLPLKEDLLNFWIPFALPWIPILIWLRRRIRVLNIRGKRDNGYFGYQFAMAAAIAVPIIVSQTYIEKASYDLVSITNAYETKSQKDEKYFDINSFIVDKNARLPYVTARTSGRNNDNLNFYLYLACPFENSDNVWYGVEYSKNLSNRISDDKKNREYRSFIEKSEREFETYNFQNAKYFEKLGYSDDRDGFIEAIKEKNPNIKESEQIILVPKSDVFEERLGNTFPWIFGSFGIGASILLLMVVIPKIDEKELRDFKKDKPLKEDDLKDMLEFLDPRGPNKATAILLLLNIAVFVIMIFAGLNIVSPTPKELLEIGGNRRFEVVNGEYWRLFTSIFIHGGLMHLFMNLFGLGLGASLLEGILGRTQLIISFIVCGILASIASIYWHENTVSVGASGAIFGLYGLILAFTVFKIYPTHMRGMTWMLLGLYAGLSLLFGFLGGIDNAAHFGGLISGFILGGILILIEKEKLIKNASKHSV</sequence>
<keyword evidence="10" id="KW-1185">Reference proteome</keyword>
<organism evidence="9 10">
    <name type="scientific">Echinicola vietnamensis (strain DSM 17526 / LMG 23754 / KMM 6221)</name>
    <dbReference type="NCBI Taxonomy" id="926556"/>
    <lineage>
        <taxon>Bacteria</taxon>
        <taxon>Pseudomonadati</taxon>
        <taxon>Bacteroidota</taxon>
        <taxon>Cytophagia</taxon>
        <taxon>Cytophagales</taxon>
        <taxon>Cyclobacteriaceae</taxon>
        <taxon>Echinicola</taxon>
    </lineage>
</organism>
<feature type="transmembrane region" description="Helical" evidence="7">
    <location>
        <begin position="430"/>
        <end position="452"/>
    </location>
</feature>
<reference evidence="10" key="1">
    <citation type="submission" date="2012-02" db="EMBL/GenBank/DDBJ databases">
        <title>The complete genome of Echinicola vietnamensis DSM 17526.</title>
        <authorList>
            <person name="Lucas S."/>
            <person name="Copeland A."/>
            <person name="Lapidus A."/>
            <person name="Glavina del Rio T."/>
            <person name="Dalin E."/>
            <person name="Tice H."/>
            <person name="Bruce D."/>
            <person name="Goodwin L."/>
            <person name="Pitluck S."/>
            <person name="Peters L."/>
            <person name="Ovchinnikova G."/>
            <person name="Teshima H."/>
            <person name="Kyrpides N."/>
            <person name="Mavromatis K."/>
            <person name="Ivanova N."/>
            <person name="Brettin T."/>
            <person name="Detter J.C."/>
            <person name="Han C."/>
            <person name="Larimer F."/>
            <person name="Land M."/>
            <person name="Hauser L."/>
            <person name="Markowitz V."/>
            <person name="Cheng J.-F."/>
            <person name="Hugenholtz P."/>
            <person name="Woyke T."/>
            <person name="Wu D."/>
            <person name="Brambilla E."/>
            <person name="Klenk H.-P."/>
            <person name="Eisen J.A."/>
        </authorList>
    </citation>
    <scope>NUCLEOTIDE SEQUENCE [LARGE SCALE GENOMIC DNA]</scope>
    <source>
        <strain evidence="10">DSM 17526 / LMG 23754 / KMM 6221</strain>
    </source>
</reference>
<dbReference type="InterPro" id="IPR050925">
    <property type="entry name" value="Rhomboid_protease_S54"/>
</dbReference>
<feature type="transmembrane region" description="Helical" evidence="7">
    <location>
        <begin position="263"/>
        <end position="283"/>
    </location>
</feature>
<dbReference type="HOGENOM" id="CLU_532017_0_0_10"/>